<dbReference type="InterPro" id="IPR001977">
    <property type="entry name" value="Depp_CoAkinase"/>
</dbReference>
<dbReference type="HAMAP" id="MF_00376">
    <property type="entry name" value="Dephospho_CoA_kinase"/>
    <property type="match status" value="1"/>
</dbReference>
<sequence length="199" mass="22900">MTKVIGLTGSISTGKSTVLSFFREKGVPIVDADLIAREVVEPGEKTLKQIEQTFGDDVLCPNGTLNRKKLAALIFEDPKKRNALNQITHPAIIERLIQQRDYWVEQEVPIVVLDIPLLYENDLEHLVDKVLVSYTRPARQLERLMARDDLTHAEAKKRINAQQPIEMKQEWADYVLNNSFERKDTKEQFERLYAELLAT</sequence>
<feature type="binding site" evidence="8">
    <location>
        <begin position="12"/>
        <end position="17"/>
    </location>
    <ligand>
        <name>ATP</name>
        <dbReference type="ChEBI" id="CHEBI:30616"/>
    </ligand>
</feature>
<dbReference type="FunFam" id="3.40.50.300:FF:000991">
    <property type="entry name" value="Dephospho-CoA kinase"/>
    <property type="match status" value="1"/>
</dbReference>
<evidence type="ECO:0000313" key="10">
    <source>
        <dbReference type="EMBL" id="PXW90088.1"/>
    </source>
</evidence>
<keyword evidence="6 8" id="KW-0067">ATP-binding</keyword>
<dbReference type="GO" id="GO:0004140">
    <property type="term" value="F:dephospho-CoA kinase activity"/>
    <property type="evidence" value="ECO:0007669"/>
    <property type="project" value="UniProtKB-UniRule"/>
</dbReference>
<comment type="pathway">
    <text evidence="8">Cofactor biosynthesis; coenzyme A biosynthesis; CoA from (R)-pantothenate: step 5/5.</text>
</comment>
<dbReference type="InterPro" id="IPR027417">
    <property type="entry name" value="P-loop_NTPase"/>
</dbReference>
<dbReference type="GO" id="GO:0005524">
    <property type="term" value="F:ATP binding"/>
    <property type="evidence" value="ECO:0007669"/>
    <property type="project" value="UniProtKB-UniRule"/>
</dbReference>
<dbReference type="Pfam" id="PF01121">
    <property type="entry name" value="CoaE"/>
    <property type="match status" value="1"/>
</dbReference>
<reference evidence="10 11" key="1">
    <citation type="submission" date="2018-05" db="EMBL/GenBank/DDBJ databases">
        <title>Genomic Encyclopedia of Type Strains, Phase IV (KMG-IV): sequencing the most valuable type-strain genomes for metagenomic binning, comparative biology and taxonomic classification.</title>
        <authorList>
            <person name="Goeker M."/>
        </authorList>
    </citation>
    <scope>NUCLEOTIDE SEQUENCE [LARGE SCALE GENOMIC DNA]</scope>
    <source>
        <strain evidence="10 11">DSM 22440</strain>
    </source>
</reference>
<dbReference type="UniPathway" id="UPA00241">
    <property type="reaction ID" value="UER00356"/>
</dbReference>
<evidence type="ECO:0000256" key="2">
    <source>
        <dbReference type="ARBA" id="ARBA00022490"/>
    </source>
</evidence>
<keyword evidence="3 8" id="KW-0808">Transferase</keyword>
<evidence type="ECO:0000313" key="11">
    <source>
        <dbReference type="Proteomes" id="UP000247922"/>
    </source>
</evidence>
<dbReference type="PROSITE" id="PS51219">
    <property type="entry name" value="DPCK"/>
    <property type="match status" value="1"/>
</dbReference>
<dbReference type="Proteomes" id="UP000247922">
    <property type="component" value="Unassembled WGS sequence"/>
</dbReference>
<keyword evidence="7 8" id="KW-0173">Coenzyme A biosynthesis</keyword>
<dbReference type="EC" id="2.7.1.24" evidence="8 9"/>
<dbReference type="GO" id="GO:0005737">
    <property type="term" value="C:cytoplasm"/>
    <property type="evidence" value="ECO:0007669"/>
    <property type="project" value="UniProtKB-SubCell"/>
</dbReference>
<evidence type="ECO:0000256" key="9">
    <source>
        <dbReference type="NCBIfam" id="TIGR00152"/>
    </source>
</evidence>
<dbReference type="OrthoDB" id="9812943at2"/>
<protein>
    <recommendedName>
        <fullName evidence="8 9">Dephospho-CoA kinase</fullName>
        <ecNumber evidence="8 9">2.7.1.24</ecNumber>
    </recommendedName>
    <alternativeName>
        <fullName evidence="8">Dephosphocoenzyme A kinase</fullName>
    </alternativeName>
</protein>
<evidence type="ECO:0000256" key="8">
    <source>
        <dbReference type="HAMAP-Rule" id="MF_00376"/>
    </source>
</evidence>
<keyword evidence="11" id="KW-1185">Reference proteome</keyword>
<dbReference type="Gene3D" id="3.40.50.300">
    <property type="entry name" value="P-loop containing nucleotide triphosphate hydrolases"/>
    <property type="match status" value="1"/>
</dbReference>
<dbReference type="GO" id="GO:0015937">
    <property type="term" value="P:coenzyme A biosynthetic process"/>
    <property type="evidence" value="ECO:0007669"/>
    <property type="project" value="UniProtKB-UniRule"/>
</dbReference>
<keyword evidence="5 8" id="KW-0418">Kinase</keyword>
<comment type="function">
    <text evidence="8">Catalyzes the phosphorylation of the 3'-hydroxyl group of dephosphocoenzyme A to form coenzyme A.</text>
</comment>
<accession>A0A2V3WA38</accession>
<dbReference type="PANTHER" id="PTHR10695">
    <property type="entry name" value="DEPHOSPHO-COA KINASE-RELATED"/>
    <property type="match status" value="1"/>
</dbReference>
<organism evidence="10 11">
    <name type="scientific">Streptohalobacillus salinus</name>
    <dbReference type="NCBI Taxonomy" id="621096"/>
    <lineage>
        <taxon>Bacteria</taxon>
        <taxon>Bacillati</taxon>
        <taxon>Bacillota</taxon>
        <taxon>Bacilli</taxon>
        <taxon>Bacillales</taxon>
        <taxon>Bacillaceae</taxon>
        <taxon>Streptohalobacillus</taxon>
    </lineage>
</organism>
<comment type="similarity">
    <text evidence="1 8">Belongs to the CoaE family.</text>
</comment>
<comment type="subcellular location">
    <subcellularLocation>
        <location evidence="8">Cytoplasm</location>
    </subcellularLocation>
</comment>
<comment type="catalytic activity">
    <reaction evidence="8">
        <text>3'-dephospho-CoA + ATP = ADP + CoA + H(+)</text>
        <dbReference type="Rhea" id="RHEA:18245"/>
        <dbReference type="ChEBI" id="CHEBI:15378"/>
        <dbReference type="ChEBI" id="CHEBI:30616"/>
        <dbReference type="ChEBI" id="CHEBI:57287"/>
        <dbReference type="ChEBI" id="CHEBI:57328"/>
        <dbReference type="ChEBI" id="CHEBI:456216"/>
        <dbReference type="EC" id="2.7.1.24"/>
    </reaction>
</comment>
<gene>
    <name evidence="8" type="primary">coaE</name>
    <name evidence="10" type="ORF">DES38_108105</name>
</gene>
<dbReference type="NCBIfam" id="TIGR00152">
    <property type="entry name" value="dephospho-CoA kinase"/>
    <property type="match status" value="1"/>
</dbReference>
<dbReference type="SUPFAM" id="SSF52540">
    <property type="entry name" value="P-loop containing nucleoside triphosphate hydrolases"/>
    <property type="match status" value="1"/>
</dbReference>
<comment type="caution">
    <text evidence="10">The sequence shown here is derived from an EMBL/GenBank/DDBJ whole genome shotgun (WGS) entry which is preliminary data.</text>
</comment>
<evidence type="ECO:0000256" key="7">
    <source>
        <dbReference type="ARBA" id="ARBA00022993"/>
    </source>
</evidence>
<dbReference type="RefSeq" id="WP_110251620.1">
    <property type="nucleotide sequence ID" value="NZ_QJJR01000008.1"/>
</dbReference>
<proteinExistence type="inferred from homology"/>
<evidence type="ECO:0000256" key="5">
    <source>
        <dbReference type="ARBA" id="ARBA00022777"/>
    </source>
</evidence>
<dbReference type="EMBL" id="QJJR01000008">
    <property type="protein sequence ID" value="PXW90088.1"/>
    <property type="molecule type" value="Genomic_DNA"/>
</dbReference>
<dbReference type="CDD" id="cd02022">
    <property type="entry name" value="DPCK"/>
    <property type="match status" value="1"/>
</dbReference>
<evidence type="ECO:0000256" key="6">
    <source>
        <dbReference type="ARBA" id="ARBA00022840"/>
    </source>
</evidence>
<evidence type="ECO:0000256" key="4">
    <source>
        <dbReference type="ARBA" id="ARBA00022741"/>
    </source>
</evidence>
<dbReference type="AlphaFoldDB" id="A0A2V3WA38"/>
<keyword evidence="4 8" id="KW-0547">Nucleotide-binding</keyword>
<name>A0A2V3WA38_9BACI</name>
<evidence type="ECO:0000256" key="1">
    <source>
        <dbReference type="ARBA" id="ARBA00009018"/>
    </source>
</evidence>
<keyword evidence="2 8" id="KW-0963">Cytoplasm</keyword>
<dbReference type="PANTHER" id="PTHR10695:SF46">
    <property type="entry name" value="BIFUNCTIONAL COENZYME A SYNTHASE-RELATED"/>
    <property type="match status" value="1"/>
</dbReference>
<evidence type="ECO:0000256" key="3">
    <source>
        <dbReference type="ARBA" id="ARBA00022679"/>
    </source>
</evidence>